<dbReference type="InParanoid" id="B8M8J3"/>
<evidence type="ECO:0000256" key="1">
    <source>
        <dbReference type="SAM" id="MobiDB-lite"/>
    </source>
</evidence>
<organism evidence="3 4">
    <name type="scientific">Talaromyces stipitatus (strain ATCC 10500 / CBS 375.48 / QM 6759 / NRRL 1006)</name>
    <name type="common">Penicillium stipitatum</name>
    <dbReference type="NCBI Taxonomy" id="441959"/>
    <lineage>
        <taxon>Eukaryota</taxon>
        <taxon>Fungi</taxon>
        <taxon>Dikarya</taxon>
        <taxon>Ascomycota</taxon>
        <taxon>Pezizomycotina</taxon>
        <taxon>Eurotiomycetes</taxon>
        <taxon>Eurotiomycetidae</taxon>
        <taxon>Eurotiales</taxon>
        <taxon>Trichocomaceae</taxon>
        <taxon>Talaromyces</taxon>
        <taxon>Talaromyces sect. Talaromyces</taxon>
    </lineage>
</organism>
<dbReference type="PhylomeDB" id="B8M8J3"/>
<feature type="transmembrane region" description="Helical" evidence="2">
    <location>
        <begin position="129"/>
        <end position="150"/>
    </location>
</feature>
<dbReference type="Proteomes" id="UP000001745">
    <property type="component" value="Unassembled WGS sequence"/>
</dbReference>
<gene>
    <name evidence="3" type="ORF">TSTA_037270</name>
</gene>
<feature type="region of interest" description="Disordered" evidence="1">
    <location>
        <begin position="42"/>
        <end position="69"/>
    </location>
</feature>
<dbReference type="HOGENOM" id="CLU_015092_1_0_1"/>
<keyword evidence="2" id="KW-1133">Transmembrane helix</keyword>
<dbReference type="InterPro" id="IPR021514">
    <property type="entry name" value="DUF3176"/>
</dbReference>
<dbReference type="EMBL" id="EQ962654">
    <property type="protein sequence ID" value="EED20506.1"/>
    <property type="molecule type" value="Genomic_DNA"/>
</dbReference>
<sequence>MGEDSDSTVISITPKTPHGLYSRHSHERIETEGDAIEFAEFTQSQPLKGSSPDSDVPPNNRSASDNRQDTGFISYMGSDTSRPGFQFRALIDWKWETASCFLAVGSLLAIMATLYPYNGHPLPQWPYGLSINSLISIYTVIFKAAIYSILAQGLGQLKWTWFEKPRRLDHLESFDSASRGALGAAELLWVLGGRNLVATIGALVTIFAIAIDPFTQQLMHYYTCSQVVRASEATIPKTNLYNDPGGRHSGAMEKTINPSMQAAVYGGIFSPGTNRVTPNCPTGNCTFPELYKTIAYCAACSDITSQLKVTTYNDSMNFTVTNYTLPSGLQLSDHYGASFVIGAEADSITIQAIMGTSPVWLTCSPEWPWGCTGIGAAQCQLSMCIRTFNGSVKAGYFTETEIAGEKDTWFQNFNESIWGSSLDSSYLSTVDLTCLNNTERDTLKAAGYQFNKKTQWLAYNTSLPAGLSVVAANASGIALPANYTELDINGSCIYQTTVDAVTGMNEFLLTAFNGQASFGPQGDPDASSGFISVIFNGGNISAQTFATTFQNVTDSMTTNMRTYVDAHTPNYVAGIVLESDTCVDAQWGWLVFPAALLLLTLVFFTAVVVQARTRDAMVSGSQDYKNSALPLLFHGLEESTAARFGQGRHGMAKMSQDANELCVVLKPTDVGWRFVESDKL</sequence>
<feature type="region of interest" description="Disordered" evidence="1">
    <location>
        <begin position="1"/>
        <end position="26"/>
    </location>
</feature>
<dbReference type="PANTHER" id="PTHR35394">
    <property type="entry name" value="DUF3176 DOMAIN-CONTAINING PROTEIN"/>
    <property type="match status" value="1"/>
</dbReference>
<keyword evidence="4" id="KW-1185">Reference proteome</keyword>
<feature type="transmembrane region" description="Helical" evidence="2">
    <location>
        <begin position="187"/>
        <end position="211"/>
    </location>
</feature>
<feature type="transmembrane region" description="Helical" evidence="2">
    <location>
        <begin position="587"/>
        <end position="609"/>
    </location>
</feature>
<evidence type="ECO:0000256" key="2">
    <source>
        <dbReference type="SAM" id="Phobius"/>
    </source>
</evidence>
<dbReference type="OMA" id="NESTWYW"/>
<evidence type="ECO:0000313" key="3">
    <source>
        <dbReference type="EMBL" id="EED20506.1"/>
    </source>
</evidence>
<dbReference type="OrthoDB" id="5242705at2759"/>
<dbReference type="STRING" id="441959.B8M8J3"/>
<dbReference type="eggNOG" id="ENOG502RZ8N">
    <property type="taxonomic scope" value="Eukaryota"/>
</dbReference>
<protein>
    <submittedName>
        <fullName evidence="3">Uncharacterized protein</fullName>
    </submittedName>
</protein>
<feature type="transmembrane region" description="Helical" evidence="2">
    <location>
        <begin position="98"/>
        <end position="117"/>
    </location>
</feature>
<accession>B8M8J3</accession>
<dbReference type="PANTHER" id="PTHR35394:SF5">
    <property type="entry name" value="DUF3176 DOMAIN-CONTAINING PROTEIN"/>
    <property type="match status" value="1"/>
</dbReference>
<reference evidence="4" key="1">
    <citation type="journal article" date="2015" name="Genome Announc.">
        <title>Genome sequence of the AIDS-associated pathogen Penicillium marneffei (ATCC18224) and its near taxonomic relative Talaromyces stipitatus (ATCC10500).</title>
        <authorList>
            <person name="Nierman W.C."/>
            <person name="Fedorova-Abrams N.D."/>
            <person name="Andrianopoulos A."/>
        </authorList>
    </citation>
    <scope>NUCLEOTIDE SEQUENCE [LARGE SCALE GENOMIC DNA]</scope>
    <source>
        <strain evidence="4">ATCC 10500 / CBS 375.48 / QM 6759 / NRRL 1006</strain>
    </source>
</reference>
<keyword evidence="2" id="KW-0472">Membrane</keyword>
<name>B8M8J3_TALSN</name>
<dbReference type="GeneID" id="8100572"/>
<keyword evidence="2" id="KW-0812">Transmembrane</keyword>
<dbReference type="Pfam" id="PF11374">
    <property type="entry name" value="DUF3176"/>
    <property type="match status" value="1"/>
</dbReference>
<dbReference type="AlphaFoldDB" id="B8M8J3"/>
<dbReference type="RefSeq" id="XP_002480940.1">
    <property type="nucleotide sequence ID" value="XM_002480895.1"/>
</dbReference>
<dbReference type="VEuPathDB" id="FungiDB:TSTA_037270"/>
<proteinExistence type="predicted"/>
<evidence type="ECO:0000313" key="4">
    <source>
        <dbReference type="Proteomes" id="UP000001745"/>
    </source>
</evidence>